<proteinExistence type="inferred from homology"/>
<dbReference type="AlphaFoldDB" id="A0A6I2KYY1"/>
<keyword evidence="7 10" id="KW-0067">ATP-binding</keyword>
<comment type="similarity">
    <text evidence="10">Belongs to the RecC family.</text>
</comment>
<dbReference type="InterPro" id="IPR006697">
    <property type="entry name" value="RecC"/>
</dbReference>
<dbReference type="Pfam" id="PF04257">
    <property type="entry name" value="Exonuc_V_gamma"/>
    <property type="match status" value="1"/>
</dbReference>
<dbReference type="NCBIfam" id="TIGR01450">
    <property type="entry name" value="recC"/>
    <property type="match status" value="1"/>
</dbReference>
<comment type="function">
    <text evidence="10">A helicase/nuclease that prepares dsDNA breaks (DSB) for recombinational DNA repair. Binds to DSBs and unwinds DNA via a highly rapid and processive ATP-dependent bidirectional helicase activity. Unwinds dsDNA until it encounters a Chi (crossover hotspot instigator) sequence from the 3' direction. Cuts ssDNA a few nucleotides 3' to the Chi site. The properties and activities of the enzyme are changed at Chi. The Chi-altered holoenzyme produces a long 3'-ssDNA overhang and facilitates RecA-binding to the ssDNA for homologous DNA recombination and repair. Holoenzyme degrades any linearized DNA that is unable to undergo homologous recombination. In the holoenzyme this subunit recognizes the wild-type Chi sequence, and when added to isolated RecB increases its ATP-dependent helicase processivity.</text>
</comment>
<dbReference type="RefSeq" id="WP_154376441.1">
    <property type="nucleotide sequence ID" value="NZ_WKJK01000005.1"/>
</dbReference>
<evidence type="ECO:0000256" key="2">
    <source>
        <dbReference type="ARBA" id="ARBA00022741"/>
    </source>
</evidence>
<evidence type="ECO:0000256" key="8">
    <source>
        <dbReference type="ARBA" id="ARBA00023125"/>
    </source>
</evidence>
<keyword evidence="13" id="KW-1185">Reference proteome</keyword>
<dbReference type="SUPFAM" id="SSF52540">
    <property type="entry name" value="P-loop containing nucleoside triphosphate hydrolases"/>
    <property type="match status" value="2"/>
</dbReference>
<dbReference type="Proteomes" id="UP000433309">
    <property type="component" value="Unassembled WGS sequence"/>
</dbReference>
<dbReference type="GO" id="GO:0005524">
    <property type="term" value="F:ATP binding"/>
    <property type="evidence" value="ECO:0007669"/>
    <property type="project" value="UniProtKB-UniRule"/>
</dbReference>
<dbReference type="SUPFAM" id="SSF52980">
    <property type="entry name" value="Restriction endonuclease-like"/>
    <property type="match status" value="1"/>
</dbReference>
<comment type="miscellaneous">
    <text evidence="10">In the RecBCD complex, RecB has a slow 3'-5' helicase, an exonuclease activity and loads RecA onto ssDNA, RecD has a fast 5'-3' helicase activity, while RecC stimulates the ATPase and processivity of the RecB helicase and contributes to recognition of the Chi site.</text>
</comment>
<dbReference type="Pfam" id="PF17946">
    <property type="entry name" value="RecC_C"/>
    <property type="match status" value="1"/>
</dbReference>
<keyword evidence="8 10" id="KW-0238">DNA-binding</keyword>
<keyword evidence="6 10" id="KW-0269">Exonuclease</keyword>
<dbReference type="EMBL" id="WKJK01000005">
    <property type="protein sequence ID" value="MRW90712.1"/>
    <property type="molecule type" value="Genomic_DNA"/>
</dbReference>
<evidence type="ECO:0000259" key="11">
    <source>
        <dbReference type="Pfam" id="PF17946"/>
    </source>
</evidence>
<keyword evidence="4 10" id="KW-0378">Hydrolase</keyword>
<keyword evidence="9 10" id="KW-0234">DNA repair</keyword>
<dbReference type="InterPro" id="IPR027417">
    <property type="entry name" value="P-loop_NTPase"/>
</dbReference>
<evidence type="ECO:0000256" key="5">
    <source>
        <dbReference type="ARBA" id="ARBA00022806"/>
    </source>
</evidence>
<dbReference type="Gene3D" id="1.10.486.10">
    <property type="entry name" value="PCRA, domain 4"/>
    <property type="match status" value="1"/>
</dbReference>
<evidence type="ECO:0000256" key="6">
    <source>
        <dbReference type="ARBA" id="ARBA00022839"/>
    </source>
</evidence>
<sequence length="1144" mass="127740">MHPGITPGLLILHGNQMEQLRAAVFQWLRNHPLGALESEIFLVQSNGVAEWLKIALAEEIGICAASRVALPARFLWDAYRGMLGRERVPPISAFDKGPLTWRLMRLLPALLGDAVFMPLRHFLADGEAERRLQLAERLADLFDQYQVYRADWLDDWAAGRDQLRSARGEVTPLPEDQRWQAQLWRAVIADVEPHERGLGRATVHTEFVRASAAGEQPLGKLPRRVVIFGVSALPFQTLQALAAIARHTQVLLAVPNPCQYYWGDIIEGRDLLRSAHRRQQLRNGQDLGQIPLEELHAHSHPLLASWGRQGRDFVRMLDEFDEAAQAAAADNDDVAPLRVDLFSDGEGDTLLAQVQGAVRELLPLSEHDRLPPLADGDRSIEFHVTHSVQREVEVLHDQLLKMFAEAEHSGRPLRPRDVVVMVPDIDTFSAAIHAVFAQYRRTDARYIPFEIGDVNDRSVNPLLVALEWLLRLPQQRCRQSEVRDLLDVPALAARFGLYEEDLPTLGRWIEGAGVRWGLDQQHRSGLGLGPAGEQNAWIFGVRRMLLGYASGTGGENGGSYAGIEPYAEVGGLDAALAGSLAQLVEALLHWRAVLAEARSPAEWGVQARALLATFFKANEEGDRLTLAQLDDALNKWLDTCEGAGYDEAVPLAVLREAWLGLMEEPTLNHQFVSGGVTFCTLMPMRAVPFRVVCLLGMNDGDFPRRAPKADFDLLALPGMARPGDRSRRDDDRYLMLEAVLAARDKLYISWVGRNVRDNSEQPPSVLVSQLRDYLVNGWQLDLHARTTEHALQPFSRRYFEDGGLLTYAREWREAHGEEGDTAAATALPPFEIDDKFRLKLSMLHNFLRQPVRFFFRQRLGVMFGDAALVGEDEEPFSLDALERYVLEDAMLDEGSEQEPLDQVYDRLSQRAERLAREGVLPIGLIGQQYQHQLVEGLVPVRCAWLTLCEYYDLAASKVALNLVLDGVPLDDWIDQLRMTKGGETTWLAQMSSRVADKQGKPRGDKLIGMWLRQLAVSAADMQISGHLVARDAIVTMRPLDPAAAREALRQLAGLWRDGMNRPLPTACKTALALVQEGDPRAVYDGGFDVNGENADLCLARVWPDFSALSAEADFDDVSRRLYGPLAAWMEQDITIEPIDPEGAA</sequence>
<comment type="caution">
    <text evidence="12">The sequence shown here is derived from an EMBL/GenBank/DDBJ whole genome shotgun (WGS) entry which is preliminary data.</text>
</comment>
<dbReference type="InterPro" id="IPR041500">
    <property type="entry name" value="RecC_C"/>
</dbReference>
<name>A0A6I2KYY1_9BURK</name>
<keyword evidence="2 10" id="KW-0547">Nucleotide-binding</keyword>
<dbReference type="Gene3D" id="1.10.10.160">
    <property type="match status" value="1"/>
</dbReference>
<dbReference type="GO" id="GO:0000724">
    <property type="term" value="P:double-strand break repair via homologous recombination"/>
    <property type="evidence" value="ECO:0007669"/>
    <property type="project" value="UniProtKB-UniRule"/>
</dbReference>
<evidence type="ECO:0000256" key="9">
    <source>
        <dbReference type="ARBA" id="ARBA00023204"/>
    </source>
</evidence>
<evidence type="ECO:0000313" key="12">
    <source>
        <dbReference type="EMBL" id="MRW90712.1"/>
    </source>
</evidence>
<gene>
    <name evidence="10 12" type="primary">recC</name>
    <name evidence="12" type="ORF">GJ699_11995</name>
</gene>
<dbReference type="Gene3D" id="3.40.50.300">
    <property type="entry name" value="P-loop containing nucleotide triphosphate hydrolases"/>
    <property type="match status" value="1"/>
</dbReference>
<feature type="domain" description="RecC C-terminal" evidence="11">
    <location>
        <begin position="838"/>
        <end position="1076"/>
    </location>
</feature>
<evidence type="ECO:0000256" key="3">
    <source>
        <dbReference type="ARBA" id="ARBA00022763"/>
    </source>
</evidence>
<dbReference type="HAMAP" id="MF_01486">
    <property type="entry name" value="RecC"/>
    <property type="match status" value="1"/>
</dbReference>
<dbReference type="GO" id="GO:0008854">
    <property type="term" value="F:exodeoxyribonuclease V activity"/>
    <property type="evidence" value="ECO:0007669"/>
    <property type="project" value="InterPro"/>
</dbReference>
<dbReference type="GO" id="GO:0009338">
    <property type="term" value="C:exodeoxyribonuclease V complex"/>
    <property type="evidence" value="ECO:0007669"/>
    <property type="project" value="InterPro"/>
</dbReference>
<evidence type="ECO:0000256" key="7">
    <source>
        <dbReference type="ARBA" id="ARBA00022840"/>
    </source>
</evidence>
<dbReference type="Gene3D" id="3.40.50.10930">
    <property type="match status" value="1"/>
</dbReference>
<keyword evidence="3 10" id="KW-0227">DNA damage</keyword>
<evidence type="ECO:0000256" key="10">
    <source>
        <dbReference type="HAMAP-Rule" id="MF_01486"/>
    </source>
</evidence>
<dbReference type="InterPro" id="IPR013986">
    <property type="entry name" value="DExx_box_DNA_helicase_dom_sf"/>
</dbReference>
<comment type="subunit">
    <text evidence="10">Heterotrimer of RecB, RecC and RecD. All subunits contribute to DNA-binding.</text>
</comment>
<accession>A0A6I2KYY1</accession>
<evidence type="ECO:0000256" key="1">
    <source>
        <dbReference type="ARBA" id="ARBA00022722"/>
    </source>
</evidence>
<dbReference type="GO" id="GO:0003678">
    <property type="term" value="F:DNA helicase activity"/>
    <property type="evidence" value="ECO:0007669"/>
    <property type="project" value="UniProtKB-UniRule"/>
</dbReference>
<dbReference type="Gene3D" id="1.10.10.990">
    <property type="match status" value="1"/>
</dbReference>
<protein>
    <recommendedName>
        <fullName evidence="10">RecBCD enzyme subunit RecC</fullName>
    </recommendedName>
    <alternativeName>
        <fullName evidence="10">Exonuclease V subunit RecC</fullName>
        <shortName evidence="10">ExoV subunit RecC</shortName>
    </alternativeName>
    <alternativeName>
        <fullName evidence="10">Helicase/nuclease RecBCD subunit RecC</fullName>
    </alternativeName>
</protein>
<evidence type="ECO:0000313" key="13">
    <source>
        <dbReference type="Proteomes" id="UP000433309"/>
    </source>
</evidence>
<dbReference type="PANTHER" id="PTHR30591:SF1">
    <property type="entry name" value="RECBCD ENZYME SUBUNIT RECC"/>
    <property type="match status" value="1"/>
</dbReference>
<dbReference type="PANTHER" id="PTHR30591">
    <property type="entry name" value="RECBCD ENZYME SUBUNIT RECC"/>
    <property type="match status" value="1"/>
</dbReference>
<organism evidence="12 13">
    <name type="scientific">Duganella guangzhouensis</name>
    <dbReference type="NCBI Taxonomy" id="2666084"/>
    <lineage>
        <taxon>Bacteria</taxon>
        <taxon>Pseudomonadati</taxon>
        <taxon>Pseudomonadota</taxon>
        <taxon>Betaproteobacteria</taxon>
        <taxon>Burkholderiales</taxon>
        <taxon>Oxalobacteraceae</taxon>
        <taxon>Telluria group</taxon>
        <taxon>Duganella</taxon>
    </lineage>
</organism>
<dbReference type="PIRSF" id="PIRSF000980">
    <property type="entry name" value="RecC"/>
    <property type="match status" value="1"/>
</dbReference>
<dbReference type="InterPro" id="IPR011335">
    <property type="entry name" value="Restrct_endonuc-II-like"/>
</dbReference>
<evidence type="ECO:0000256" key="4">
    <source>
        <dbReference type="ARBA" id="ARBA00022801"/>
    </source>
</evidence>
<dbReference type="GO" id="GO:0003677">
    <property type="term" value="F:DNA binding"/>
    <property type="evidence" value="ECO:0007669"/>
    <property type="project" value="UniProtKB-UniRule"/>
</dbReference>
<keyword evidence="5 10" id="KW-0347">Helicase</keyword>
<keyword evidence="1 10" id="KW-0540">Nuclease</keyword>
<reference evidence="12 13" key="1">
    <citation type="submission" date="2019-11" db="EMBL/GenBank/DDBJ databases">
        <title>Novel species isolated from a subtropical stream in China.</title>
        <authorList>
            <person name="Lu H."/>
        </authorList>
    </citation>
    <scope>NUCLEOTIDE SEQUENCE [LARGE SCALE GENOMIC DNA]</scope>
    <source>
        <strain evidence="12 13">FT80W</strain>
    </source>
</reference>